<dbReference type="PIRSF" id="PIRSF011396">
    <property type="entry name" value="Trp_halogenase"/>
    <property type="match status" value="1"/>
</dbReference>
<gene>
    <name evidence="1" type="ORF">ACFO5Q_08100</name>
</gene>
<name>A0ABV8UAG4_9PROT</name>
<dbReference type="GO" id="GO:0016491">
    <property type="term" value="F:oxidoreductase activity"/>
    <property type="evidence" value="ECO:0007669"/>
    <property type="project" value="UniProtKB-KW"/>
</dbReference>
<organism evidence="1 2">
    <name type="scientific">Kordiimonas lipolytica</name>
    <dbReference type="NCBI Taxonomy" id="1662421"/>
    <lineage>
        <taxon>Bacteria</taxon>
        <taxon>Pseudomonadati</taxon>
        <taxon>Pseudomonadota</taxon>
        <taxon>Alphaproteobacteria</taxon>
        <taxon>Kordiimonadales</taxon>
        <taxon>Kordiimonadaceae</taxon>
        <taxon>Kordiimonas</taxon>
    </lineage>
</organism>
<dbReference type="InterPro" id="IPR006905">
    <property type="entry name" value="Flavin_halogenase"/>
</dbReference>
<dbReference type="EMBL" id="JBHSCR010000005">
    <property type="protein sequence ID" value="MFC4347801.1"/>
    <property type="molecule type" value="Genomic_DNA"/>
</dbReference>
<dbReference type="Proteomes" id="UP001595776">
    <property type="component" value="Unassembled WGS sequence"/>
</dbReference>
<evidence type="ECO:0000313" key="1">
    <source>
        <dbReference type="EMBL" id="MFC4347801.1"/>
    </source>
</evidence>
<dbReference type="Gene3D" id="3.50.50.60">
    <property type="entry name" value="FAD/NAD(P)-binding domain"/>
    <property type="match status" value="1"/>
</dbReference>
<keyword evidence="2" id="KW-1185">Reference proteome</keyword>
<dbReference type="EC" id="1.14.19.-" evidence="1"/>
<sequence length="502" mass="56386">MTAQTIKRVVIVGGGTAGWMAATALSKIMGGVLDITLIESDQIGTVGVGEATIPTLVNYNRLIGIDEQAFMAATKATFKLGIEFVNWKQKGESYIHSFGITGKDHWTAGFWHFWLRGLKEGIDYKFGDYCLELIAAEQSKFAHLPKLGLNYAYHLDATAYAGFLRKMAEEHGAKRVEGKITSVSQNGESGYVESVTLEGGKVIEGDLFVDCSGFRALLIEGALHTGYHDWTHWLPCDSAIAVQTEAVSEPIPYTKSIAHDSGWQWRIPLQHRVGNGLVFCSNYQDNQSAIDTLMANIEGKPLVDPRVIKFRTGTRRKHWNKNVVAVGLSSGFIEPLESTSIHLIQRSIFRLMQMFPHTGIVQADIDEFNAQTSYEMEHIRDFIILHYHVTERRDTPFWRQCANMDIPDGLKHRIALFRDAGRVFRPNDQLFAENSWVQVMLGQGIMPGQYHPIADRMTEEELHNFLAHIRTNVEKTATQLPSHHDYVQQYCKAAEMMAKGAA</sequence>
<dbReference type="InterPro" id="IPR033856">
    <property type="entry name" value="Trp_halogen"/>
</dbReference>
<dbReference type="InterPro" id="IPR036188">
    <property type="entry name" value="FAD/NAD-bd_sf"/>
</dbReference>
<proteinExistence type="predicted"/>
<comment type="caution">
    <text evidence="1">The sequence shown here is derived from an EMBL/GenBank/DDBJ whole genome shotgun (WGS) entry which is preliminary data.</text>
</comment>
<accession>A0ABV8UAG4</accession>
<dbReference type="Pfam" id="PF04820">
    <property type="entry name" value="Trp_halogenase"/>
    <property type="match status" value="1"/>
</dbReference>
<dbReference type="PANTHER" id="PTHR43747:SF4">
    <property type="entry name" value="FLAVIN-DEPENDENT TRYPTOPHAN HALOGENASE"/>
    <property type="match status" value="1"/>
</dbReference>
<dbReference type="SUPFAM" id="SSF51905">
    <property type="entry name" value="FAD/NAD(P)-binding domain"/>
    <property type="match status" value="1"/>
</dbReference>
<protein>
    <submittedName>
        <fullName evidence="1">Tryptophan halogenase family protein</fullName>
        <ecNumber evidence="1">1.14.19.-</ecNumber>
    </submittedName>
</protein>
<dbReference type="PANTHER" id="PTHR43747">
    <property type="entry name" value="FAD-BINDING PROTEIN"/>
    <property type="match status" value="1"/>
</dbReference>
<evidence type="ECO:0000313" key="2">
    <source>
        <dbReference type="Proteomes" id="UP001595776"/>
    </source>
</evidence>
<reference evidence="2" key="1">
    <citation type="journal article" date="2019" name="Int. J. Syst. Evol. Microbiol.">
        <title>The Global Catalogue of Microorganisms (GCM) 10K type strain sequencing project: providing services to taxonomists for standard genome sequencing and annotation.</title>
        <authorList>
            <consortium name="The Broad Institute Genomics Platform"/>
            <consortium name="The Broad Institute Genome Sequencing Center for Infectious Disease"/>
            <person name="Wu L."/>
            <person name="Ma J."/>
        </authorList>
    </citation>
    <scope>NUCLEOTIDE SEQUENCE [LARGE SCALE GENOMIC DNA]</scope>
    <source>
        <strain evidence="2">CGMCC 1.15304</strain>
    </source>
</reference>
<dbReference type="RefSeq" id="WP_068152364.1">
    <property type="nucleotide sequence ID" value="NZ_JBHSCR010000005.1"/>
</dbReference>
<dbReference type="InterPro" id="IPR050816">
    <property type="entry name" value="Flavin-dep_Halogenase_NPB"/>
</dbReference>
<keyword evidence="1" id="KW-0560">Oxidoreductase</keyword>